<sequence length="251" mass="27212">MPTVFALAAVGRSPAERPAVSAPDPLGAEAESSQKERVADKVPSPEKSCDHLLVLVDREHALPASYTPRDLVPLRAYGVPLLDPELLLRREAAENLALLVRAAASDGHELVVASAYRSYAEQRAAHARWASYYGDENAGGLSALPGHSQHQLGTAVDFTNAAADYAVWQGFGRTAASRWLERNAHRYGFVLAYPMGRQAETGYAWEPWHYRYIGEPAARQLQRRGLGLQEFLVREGVLPRCGGRGGADGGG</sequence>
<evidence type="ECO:0000259" key="2">
    <source>
        <dbReference type="Pfam" id="PF02557"/>
    </source>
</evidence>
<dbReference type="PANTHER" id="PTHR34385:SF1">
    <property type="entry name" value="PEPTIDOGLYCAN L-ALANYL-D-GLUTAMATE ENDOPEPTIDASE CWLK"/>
    <property type="match status" value="1"/>
</dbReference>
<dbReference type="PANTHER" id="PTHR34385">
    <property type="entry name" value="D-ALANYL-D-ALANINE CARBOXYPEPTIDASE"/>
    <property type="match status" value="1"/>
</dbReference>
<reference evidence="3" key="1">
    <citation type="journal article" date="2019" name="Microbiol. Resour. Announc.">
        <title>Complete Genome Sequence of Rubrobacter xylanophilus Strain AA3-22, Isolated from Arima Onsen in Japan.</title>
        <authorList>
            <person name="Tomariguchi N."/>
            <person name="Miyazaki K."/>
        </authorList>
    </citation>
    <scope>NUCLEOTIDE SEQUENCE [LARGE SCALE GENOMIC DNA]</scope>
    <source>
        <strain evidence="3">AA3-22</strain>
    </source>
</reference>
<accession>A0A510HL12</accession>
<dbReference type="InterPro" id="IPR009045">
    <property type="entry name" value="Zn_M74/Hedgehog-like"/>
</dbReference>
<gene>
    <name evidence="3" type="ORF">RxyAA322_25640</name>
</gene>
<name>A0A510HL12_9ACTN</name>
<dbReference type="EMBL" id="AP019791">
    <property type="protein sequence ID" value="BBL80710.1"/>
    <property type="molecule type" value="Genomic_DNA"/>
</dbReference>
<protein>
    <recommendedName>
        <fullName evidence="2">D-alanyl-D-alanine carboxypeptidase-like core domain-containing protein</fullName>
    </recommendedName>
</protein>
<evidence type="ECO:0000256" key="1">
    <source>
        <dbReference type="SAM" id="MobiDB-lite"/>
    </source>
</evidence>
<dbReference type="CDD" id="cd14852">
    <property type="entry name" value="LD-carboxypeptidase"/>
    <property type="match status" value="1"/>
</dbReference>
<dbReference type="SUPFAM" id="SSF55166">
    <property type="entry name" value="Hedgehog/DD-peptidase"/>
    <property type="match status" value="1"/>
</dbReference>
<dbReference type="AlphaFoldDB" id="A0A510HL12"/>
<dbReference type="InterPro" id="IPR058193">
    <property type="entry name" value="VanY/YodJ_core_dom"/>
</dbReference>
<dbReference type="InterPro" id="IPR052179">
    <property type="entry name" value="DD-CPase-like"/>
</dbReference>
<dbReference type="Gene3D" id="3.30.1380.10">
    <property type="match status" value="1"/>
</dbReference>
<dbReference type="GO" id="GO:0008233">
    <property type="term" value="F:peptidase activity"/>
    <property type="evidence" value="ECO:0007669"/>
    <property type="project" value="InterPro"/>
</dbReference>
<dbReference type="InterPro" id="IPR003709">
    <property type="entry name" value="VanY-like_core_dom"/>
</dbReference>
<dbReference type="Proteomes" id="UP000318065">
    <property type="component" value="Chromosome"/>
</dbReference>
<keyword evidence="4" id="KW-1185">Reference proteome</keyword>
<proteinExistence type="predicted"/>
<evidence type="ECO:0000313" key="3">
    <source>
        <dbReference type="EMBL" id="BBL80710.1"/>
    </source>
</evidence>
<organism evidence="3 4">
    <name type="scientific">Rubrobacter xylanophilus</name>
    <dbReference type="NCBI Taxonomy" id="49319"/>
    <lineage>
        <taxon>Bacteria</taxon>
        <taxon>Bacillati</taxon>
        <taxon>Actinomycetota</taxon>
        <taxon>Rubrobacteria</taxon>
        <taxon>Rubrobacterales</taxon>
        <taxon>Rubrobacteraceae</taxon>
        <taxon>Rubrobacter</taxon>
    </lineage>
</organism>
<dbReference type="GO" id="GO:0006508">
    <property type="term" value="P:proteolysis"/>
    <property type="evidence" value="ECO:0007669"/>
    <property type="project" value="InterPro"/>
</dbReference>
<evidence type="ECO:0000313" key="4">
    <source>
        <dbReference type="Proteomes" id="UP000318065"/>
    </source>
</evidence>
<feature type="compositionally biased region" description="Basic and acidic residues" evidence="1">
    <location>
        <begin position="32"/>
        <end position="44"/>
    </location>
</feature>
<feature type="domain" description="D-alanyl-D-alanine carboxypeptidase-like core" evidence="2">
    <location>
        <begin position="87"/>
        <end position="214"/>
    </location>
</feature>
<feature type="region of interest" description="Disordered" evidence="1">
    <location>
        <begin position="12"/>
        <end position="44"/>
    </location>
</feature>
<dbReference type="Pfam" id="PF02557">
    <property type="entry name" value="VanY"/>
    <property type="match status" value="1"/>
</dbReference>